<reference evidence="1" key="1">
    <citation type="submission" date="2020-05" db="EMBL/GenBank/DDBJ databases">
        <authorList>
            <person name="Chiriac C."/>
            <person name="Salcher M."/>
            <person name="Ghai R."/>
            <person name="Kavagutti S V."/>
        </authorList>
    </citation>
    <scope>NUCLEOTIDE SEQUENCE</scope>
</reference>
<organism evidence="1">
    <name type="scientific">freshwater metagenome</name>
    <dbReference type="NCBI Taxonomy" id="449393"/>
    <lineage>
        <taxon>unclassified sequences</taxon>
        <taxon>metagenomes</taxon>
        <taxon>ecological metagenomes</taxon>
    </lineage>
</organism>
<name>A0A6J7QS51_9ZZZZ</name>
<protein>
    <submittedName>
        <fullName evidence="1">Unannotated protein</fullName>
    </submittedName>
</protein>
<evidence type="ECO:0000313" key="1">
    <source>
        <dbReference type="EMBL" id="CAB5020560.1"/>
    </source>
</evidence>
<dbReference type="EMBL" id="CAFBOZ010000283">
    <property type="protein sequence ID" value="CAB5020560.1"/>
    <property type="molecule type" value="Genomic_DNA"/>
</dbReference>
<gene>
    <name evidence="1" type="ORF">UFOPK3992_01686</name>
</gene>
<proteinExistence type="predicted"/>
<accession>A0A6J7QS51</accession>
<dbReference type="AlphaFoldDB" id="A0A6J7QS51"/>
<sequence>MSVDELREAVDRLGETRGVRRALEALVHLDGRRETPLESLSWARFLEWGIPLPEIQREFYDASGFIGRVDFFWPELGIVGEADGRLKYDREMALWKEKRREDRLRSHGLGMVRWGWGDMASPSSPFRFVLAAALARAA</sequence>